<dbReference type="OrthoDB" id="6614410at2"/>
<evidence type="ECO:0000313" key="1">
    <source>
        <dbReference type="EMBL" id="RSE25599.1"/>
    </source>
</evidence>
<sequence length="70" mass="7953">MNQDEQVRPEEIHQAIGEASNYLMEHCFALTAGNLSKVLLAQDILSTDLRQKTVLSLARQFLKQKMHGEN</sequence>
<dbReference type="RefSeq" id="WP_125293803.1">
    <property type="nucleotide sequence ID" value="NZ_DAIRID010000241.1"/>
</dbReference>
<reference evidence="1 2" key="1">
    <citation type="submission" date="2018-10" db="EMBL/GenBank/DDBJ databases">
        <title>Transmission dynamics of multidrug resistant bacteria on intensive care unit surfaces.</title>
        <authorList>
            <person name="D'Souza A.W."/>
            <person name="Potter R.F."/>
            <person name="Wallace M."/>
            <person name="Shupe A."/>
            <person name="Patel S."/>
            <person name="Sun S."/>
            <person name="Gul D."/>
            <person name="Kwon J.H."/>
            <person name="Andleeb S."/>
            <person name="Burnham C.-A.D."/>
            <person name="Dantas G."/>
        </authorList>
    </citation>
    <scope>NUCLEOTIDE SEQUENCE [LARGE SCALE GENOMIC DNA]</scope>
    <source>
        <strain evidence="1 2">AS_373</strain>
    </source>
</reference>
<proteinExistence type="predicted"/>
<accession>A0A427UYL6</accession>
<dbReference type="AlphaFoldDB" id="A0A427UYL6"/>
<comment type="caution">
    <text evidence="1">The sequence shown here is derived from an EMBL/GenBank/DDBJ whole genome shotgun (WGS) entry which is preliminary data.</text>
</comment>
<gene>
    <name evidence="1" type="ORF">EGT71_11740</name>
</gene>
<organism evidence="1 2">
    <name type="scientific">Atlantibacter subterraneus</name>
    <dbReference type="NCBI Taxonomy" id="255519"/>
    <lineage>
        <taxon>Bacteria</taxon>
        <taxon>Pseudomonadati</taxon>
        <taxon>Pseudomonadota</taxon>
        <taxon>Gammaproteobacteria</taxon>
        <taxon>Enterobacterales</taxon>
        <taxon>Enterobacteriaceae</taxon>
        <taxon>Atlantibacter</taxon>
    </lineage>
</organism>
<name>A0A427UYL6_9ENTR</name>
<evidence type="ECO:0000313" key="2">
    <source>
        <dbReference type="Proteomes" id="UP000275331"/>
    </source>
</evidence>
<dbReference type="Proteomes" id="UP000275331">
    <property type="component" value="Unassembled WGS sequence"/>
</dbReference>
<dbReference type="EMBL" id="RHXB01000007">
    <property type="protein sequence ID" value="RSE25599.1"/>
    <property type="molecule type" value="Genomic_DNA"/>
</dbReference>
<protein>
    <submittedName>
        <fullName evidence="1">Uncharacterized protein</fullName>
    </submittedName>
</protein>